<feature type="transmembrane region" description="Helical" evidence="7">
    <location>
        <begin position="122"/>
        <end position="142"/>
    </location>
</feature>
<reference evidence="9 10" key="1">
    <citation type="submission" date="2019-10" db="EMBL/GenBank/DDBJ databases">
        <title>Genome sequence of Luteimicrobium xylanilyticum HY-24.</title>
        <authorList>
            <person name="Kim D.Y."/>
            <person name="Park H.-Y."/>
        </authorList>
    </citation>
    <scope>NUCLEOTIDE SEQUENCE [LARGE SCALE GENOMIC DNA]</scope>
    <source>
        <strain evidence="9 10">HY-24</strain>
    </source>
</reference>
<feature type="transmembrane region" description="Helical" evidence="7">
    <location>
        <begin position="313"/>
        <end position="331"/>
    </location>
</feature>
<dbReference type="PANTHER" id="PTHR33885">
    <property type="entry name" value="PHAGE SHOCK PROTEIN C"/>
    <property type="match status" value="1"/>
</dbReference>
<feature type="transmembrane region" description="Helical" evidence="7">
    <location>
        <begin position="255"/>
        <end position="274"/>
    </location>
</feature>
<evidence type="ECO:0000256" key="6">
    <source>
        <dbReference type="SAM" id="MobiDB-lite"/>
    </source>
</evidence>
<keyword evidence="4 7" id="KW-1133">Transmembrane helix</keyword>
<evidence type="ECO:0000256" key="4">
    <source>
        <dbReference type="ARBA" id="ARBA00022989"/>
    </source>
</evidence>
<feature type="transmembrane region" description="Helical" evidence="7">
    <location>
        <begin position="286"/>
        <end position="306"/>
    </location>
</feature>
<keyword evidence="2" id="KW-1003">Cell membrane</keyword>
<feature type="transmembrane region" description="Helical" evidence="7">
    <location>
        <begin position="78"/>
        <end position="101"/>
    </location>
</feature>
<evidence type="ECO:0000256" key="5">
    <source>
        <dbReference type="ARBA" id="ARBA00023136"/>
    </source>
</evidence>
<protein>
    <recommendedName>
        <fullName evidence="8">Phage shock protein PspC N-terminal domain-containing protein</fullName>
    </recommendedName>
</protein>
<feature type="region of interest" description="Disordered" evidence="6">
    <location>
        <begin position="173"/>
        <end position="254"/>
    </location>
</feature>
<gene>
    <name evidence="9" type="ORF">KDY119_00905</name>
</gene>
<evidence type="ECO:0000256" key="3">
    <source>
        <dbReference type="ARBA" id="ARBA00022692"/>
    </source>
</evidence>
<evidence type="ECO:0000313" key="9">
    <source>
        <dbReference type="EMBL" id="QFU97407.1"/>
    </source>
</evidence>
<name>A0A5P9Q7J7_9MICO</name>
<keyword evidence="10" id="KW-1185">Reference proteome</keyword>
<proteinExistence type="predicted"/>
<dbReference type="RefSeq" id="WP_036952393.1">
    <property type="nucleotide sequence ID" value="NZ_BAABIH010000001.1"/>
</dbReference>
<evidence type="ECO:0000313" key="10">
    <source>
        <dbReference type="Proteomes" id="UP000326702"/>
    </source>
</evidence>
<dbReference type="Proteomes" id="UP000326702">
    <property type="component" value="Chromosome"/>
</dbReference>
<feature type="compositionally biased region" description="Pro residues" evidence="6">
    <location>
        <begin position="225"/>
        <end position="234"/>
    </location>
</feature>
<keyword evidence="3 7" id="KW-0812">Transmembrane</keyword>
<keyword evidence="5 7" id="KW-0472">Membrane</keyword>
<feature type="region of interest" description="Disordered" evidence="6">
    <location>
        <begin position="1"/>
        <end position="35"/>
    </location>
</feature>
<evidence type="ECO:0000259" key="8">
    <source>
        <dbReference type="Pfam" id="PF04024"/>
    </source>
</evidence>
<dbReference type="InterPro" id="IPR007168">
    <property type="entry name" value="Phageshock_PspC_N"/>
</dbReference>
<comment type="subcellular location">
    <subcellularLocation>
        <location evidence="1">Cell membrane</location>
        <topology evidence="1">Single-pass membrane protein</topology>
    </subcellularLocation>
</comment>
<accession>A0A5P9Q7J7</accession>
<dbReference type="Pfam" id="PF04024">
    <property type="entry name" value="PspC"/>
    <property type="match status" value="1"/>
</dbReference>
<feature type="compositionally biased region" description="Basic and acidic residues" evidence="6">
    <location>
        <begin position="240"/>
        <end position="253"/>
    </location>
</feature>
<organism evidence="9 10">
    <name type="scientific">Luteimicrobium xylanilyticum</name>
    <dbReference type="NCBI Taxonomy" id="1133546"/>
    <lineage>
        <taxon>Bacteria</taxon>
        <taxon>Bacillati</taxon>
        <taxon>Actinomycetota</taxon>
        <taxon>Actinomycetes</taxon>
        <taxon>Micrococcales</taxon>
        <taxon>Luteimicrobium</taxon>
    </lineage>
</organism>
<feature type="compositionally biased region" description="Gly residues" evidence="6">
    <location>
        <begin position="8"/>
        <end position="17"/>
    </location>
</feature>
<dbReference type="EMBL" id="CP045529">
    <property type="protein sequence ID" value="QFU97407.1"/>
    <property type="molecule type" value="Genomic_DNA"/>
</dbReference>
<feature type="domain" description="Phage shock protein PspC N-terminal" evidence="8">
    <location>
        <begin position="50"/>
        <end position="102"/>
    </location>
</feature>
<dbReference type="GO" id="GO:0005886">
    <property type="term" value="C:plasma membrane"/>
    <property type="evidence" value="ECO:0007669"/>
    <property type="project" value="UniProtKB-SubCell"/>
</dbReference>
<feature type="compositionally biased region" description="Low complexity" evidence="6">
    <location>
        <begin position="185"/>
        <end position="224"/>
    </location>
</feature>
<evidence type="ECO:0000256" key="1">
    <source>
        <dbReference type="ARBA" id="ARBA00004162"/>
    </source>
</evidence>
<evidence type="ECO:0000256" key="7">
    <source>
        <dbReference type="SAM" id="Phobius"/>
    </source>
</evidence>
<dbReference type="PANTHER" id="PTHR33885:SF3">
    <property type="entry name" value="PHAGE SHOCK PROTEIN C"/>
    <property type="match status" value="1"/>
</dbReference>
<feature type="transmembrane region" description="Helical" evidence="7">
    <location>
        <begin position="148"/>
        <end position="169"/>
    </location>
</feature>
<dbReference type="AlphaFoldDB" id="A0A5P9Q7J7"/>
<sequence>MDTTTGTPTGGEPGGATPGQVPPPGGTPPAGGPRNSTESFFEWIDRLGLRRTDERWLSGTAGGVARRLGVDPLIVRGLWFVLCLVGGVGLILYAIGWALLPDDRDDRSLLRDAVQGQFRGEMVGPIVAFILGVNWRLGAWSWWHGDDWVAGIFWLCLFAGVAVVVAAVVGSRSKNGTPGAPPQQPQGRSYPGSPYVPVPSGDVHAAATSSTPTTAFTAPATGPYPTTPVPPDPSPVATKHHGDAKQRDSRDSGRSGAVASAVVGLCLVAGAVVFGLDRGGHVDSPWLVWGGVSLVLLGLGTVVAGLRGRGAGGLTTLAILLGVVALPVASLDHTGAFDGDVRAIAPDTTVVATDVATAEDGYTYSVGNLTLDLASLPLPSAGAEPVTVPVHVGAGDTVIQVPRGAEVRATVRLWAGDVSWQVGDDDQHRSSHNIRTGSDTFETPAVAGGGTPQLVLDVTGAAGTITIEEK</sequence>
<dbReference type="InterPro" id="IPR052027">
    <property type="entry name" value="PspC"/>
</dbReference>
<dbReference type="KEGG" id="lxl:KDY119_00905"/>
<feature type="compositionally biased region" description="Pro residues" evidence="6">
    <location>
        <begin position="20"/>
        <end position="31"/>
    </location>
</feature>
<evidence type="ECO:0000256" key="2">
    <source>
        <dbReference type="ARBA" id="ARBA00022475"/>
    </source>
</evidence>